<feature type="transmembrane region" description="Helical" evidence="1">
    <location>
        <begin position="45"/>
        <end position="69"/>
    </location>
</feature>
<feature type="transmembrane region" description="Helical" evidence="1">
    <location>
        <begin position="6"/>
        <end position="25"/>
    </location>
</feature>
<keyword evidence="1" id="KW-0812">Transmembrane</keyword>
<evidence type="ECO:0000313" key="2">
    <source>
        <dbReference type="EMBL" id="RXK60462.1"/>
    </source>
</evidence>
<evidence type="ECO:0000256" key="1">
    <source>
        <dbReference type="SAM" id="Phobius"/>
    </source>
</evidence>
<sequence>MNSVAYIIYLLLTYFITVHVGLRFYRNGRIYILGLLDGNEELTDFINKLLLVGYYLLNLGYAALMINLWQNITSWLQLFESVFIMTGRIMLTLALIHFFNMLVIYLIRKRQQISLHSKK</sequence>
<organism evidence="2 3">
    <name type="scientific">Lacibacter luteus</name>
    <dbReference type="NCBI Taxonomy" id="2508719"/>
    <lineage>
        <taxon>Bacteria</taxon>
        <taxon>Pseudomonadati</taxon>
        <taxon>Bacteroidota</taxon>
        <taxon>Chitinophagia</taxon>
        <taxon>Chitinophagales</taxon>
        <taxon>Chitinophagaceae</taxon>
        <taxon>Lacibacter</taxon>
    </lineage>
</organism>
<proteinExistence type="predicted"/>
<dbReference type="Proteomes" id="UP000290204">
    <property type="component" value="Unassembled WGS sequence"/>
</dbReference>
<accession>A0A4Q1CJH3</accession>
<dbReference type="RefSeq" id="WP_129130422.1">
    <property type="nucleotide sequence ID" value="NZ_SDHW01000002.1"/>
</dbReference>
<protein>
    <submittedName>
        <fullName evidence="2">Uncharacterized protein</fullName>
    </submittedName>
</protein>
<keyword evidence="1" id="KW-1133">Transmembrane helix</keyword>
<dbReference type="OrthoDB" id="193443at2"/>
<dbReference type="AlphaFoldDB" id="A0A4Q1CJH3"/>
<reference evidence="2 3" key="1">
    <citation type="submission" date="2019-01" db="EMBL/GenBank/DDBJ databases">
        <title>Lacibacter sp. strain TTM-7.</title>
        <authorList>
            <person name="Chen W.-M."/>
        </authorList>
    </citation>
    <scope>NUCLEOTIDE SEQUENCE [LARGE SCALE GENOMIC DNA]</scope>
    <source>
        <strain evidence="2 3">TTM-7</strain>
    </source>
</reference>
<comment type="caution">
    <text evidence="2">The sequence shown here is derived from an EMBL/GenBank/DDBJ whole genome shotgun (WGS) entry which is preliminary data.</text>
</comment>
<gene>
    <name evidence="2" type="ORF">ESA94_08310</name>
</gene>
<dbReference type="EMBL" id="SDHW01000002">
    <property type="protein sequence ID" value="RXK60462.1"/>
    <property type="molecule type" value="Genomic_DNA"/>
</dbReference>
<feature type="transmembrane region" description="Helical" evidence="1">
    <location>
        <begin position="89"/>
        <end position="107"/>
    </location>
</feature>
<evidence type="ECO:0000313" key="3">
    <source>
        <dbReference type="Proteomes" id="UP000290204"/>
    </source>
</evidence>
<keyword evidence="1" id="KW-0472">Membrane</keyword>
<name>A0A4Q1CJH3_9BACT</name>
<keyword evidence="3" id="KW-1185">Reference proteome</keyword>